<name>A0A2C9DY47_UREP2</name>
<dbReference type="GeneID" id="29672452"/>
<gene>
    <name evidence="1" type="ordered locus">UPA3_0505</name>
</gene>
<dbReference type="EMBL" id="CP000942">
    <property type="protein sequence ID" value="ACA32804.1"/>
    <property type="molecule type" value="Genomic_DNA"/>
</dbReference>
<reference evidence="1 2" key="1">
    <citation type="submission" date="2008-02" db="EMBL/GenBank/DDBJ databases">
        <title>Genome sequence of Ureaplasma parvum serovar 3.</title>
        <authorList>
            <person name="Methe B.A."/>
            <person name="Glass J."/>
            <person name="Waites K."/>
            <person name="Shrivastava S."/>
        </authorList>
    </citation>
    <scope>NUCLEOTIDE SEQUENCE [LARGE SCALE GENOMIC DNA]</scope>
    <source>
        <strain evidence="2">ATCC 27815 / 27 / NCTC 11736</strain>
    </source>
</reference>
<organism evidence="1 2">
    <name type="scientific">Ureaplasma parvum serovar 3 (strain ATCC 27815 / 27 / NCTC 11736)</name>
    <dbReference type="NCBI Taxonomy" id="505682"/>
    <lineage>
        <taxon>Bacteria</taxon>
        <taxon>Bacillati</taxon>
        <taxon>Mycoplasmatota</taxon>
        <taxon>Mycoplasmoidales</taxon>
        <taxon>Mycoplasmoidaceae</taxon>
        <taxon>Ureaplasma</taxon>
    </lineage>
</organism>
<dbReference type="Proteomes" id="UP000002162">
    <property type="component" value="Chromosome"/>
</dbReference>
<dbReference type="RefSeq" id="WP_010891797.1">
    <property type="nucleotide sequence ID" value="NC_010503.1"/>
</dbReference>
<protein>
    <submittedName>
        <fullName evidence="1">Putative lipoprotein</fullName>
    </submittedName>
</protein>
<dbReference type="NCBIfam" id="NF045871">
    <property type="entry name" value="MBA_Nterm_para"/>
    <property type="match status" value="1"/>
</dbReference>
<proteinExistence type="predicted"/>
<dbReference type="AlphaFoldDB" id="A0A2C9DY47"/>
<sequence>MRLKNKNKYWNLLIASLISIPIISTISACSFSETRYKLKVLDYFLKTENDDYYIAYEFNKLTNEDMQKMPKVIFSTSIINSSNQKIAFYVDIKPIIINNRIYIRLPQRPKPNEKIIINSSQEFVGVQVIQTNKMLTRSINFNFNKEDHLIKVVDQSARFTNIKKTEVEFEIKLLNLNLNDIKDKNIEIELTNKKTNKTFKLHFLKYQFNHLTQQNKKPVLTITANLNADANNQLDDGEYFISKLVLDQKKLEINQSVYKPSGLQLDGSINNQRPTYLLIPSVFSKWTKINVLDTKVIKNDGIPQQLQLSYDHFINPYNFKDNMLSADIELISTKNNKTIILKSLKFNHDKNNIVFDLVNNLELQTLILKTPFFKIKSLTIMNDKQTLPLSIREKQLDLTNKHLSKIIKFTFDDTDPQNMLMKFQLDSDSPIVQNTKKVLLTIKKINTDQQEDIKTFSFDILENKITTGSFYDVKNKYFLLNLNKTLNAKSIGQILENDSNYIITKLTVVNNEASINEIPIEIDDLQNKQFTLKFAEYQSNVIKFNAKNDPELHLNIKHFKQLNLTKINKIKLTLKDGKQIIFNRLNNEFSFQQAGFKLKINQNTFPNYLKQHQYVIKSISLINDDQSVIELLSKHNHEAIFEIPITASLDTWEYDKIHNILKIKMKLDSLSLHQSLNPSDYALNFYNLDTNIINRKFTLSPQTVLSSKVNNSNVIELIYDLDNDENIYGGLEPESTYQISSLMINAKPVIINTSITMVQTNASASKVEKIVASYDSVTKKTKISLQFSNNWWYNKNADHKLFAIISSLKPKNNKNANWTFSLSRTFSNPEAINSNKDKDFVLDKATKTLTYVINYANIDYKDQNDHESFDWYYDDLVLNKVTIIYNDLTTNDISPFSKDDQNLTIKLPNKINS</sequence>
<accession>A0A2C9DY47</accession>
<dbReference type="KEGG" id="upa:UPA3_0505"/>
<evidence type="ECO:0000313" key="1">
    <source>
        <dbReference type="EMBL" id="ACA32804.1"/>
    </source>
</evidence>
<dbReference type="PROSITE" id="PS51257">
    <property type="entry name" value="PROKAR_LIPOPROTEIN"/>
    <property type="match status" value="1"/>
</dbReference>
<keyword evidence="1" id="KW-0449">Lipoprotein</keyword>
<dbReference type="HOGENOM" id="CLU_318545_0_0_14"/>
<evidence type="ECO:0000313" key="2">
    <source>
        <dbReference type="Proteomes" id="UP000002162"/>
    </source>
</evidence>